<protein>
    <submittedName>
        <fullName evidence="1">GroES-like protein</fullName>
    </submittedName>
</protein>
<reference evidence="1" key="1">
    <citation type="journal article" date="2021" name="New Phytol.">
        <title>Evolutionary innovations through gain and loss of genes in the ectomycorrhizal Boletales.</title>
        <authorList>
            <person name="Wu G."/>
            <person name="Miyauchi S."/>
            <person name="Morin E."/>
            <person name="Kuo A."/>
            <person name="Drula E."/>
            <person name="Varga T."/>
            <person name="Kohler A."/>
            <person name="Feng B."/>
            <person name="Cao Y."/>
            <person name="Lipzen A."/>
            <person name="Daum C."/>
            <person name="Hundley H."/>
            <person name="Pangilinan J."/>
            <person name="Johnson J."/>
            <person name="Barry K."/>
            <person name="LaButti K."/>
            <person name="Ng V."/>
            <person name="Ahrendt S."/>
            <person name="Min B."/>
            <person name="Choi I.G."/>
            <person name="Park H."/>
            <person name="Plett J.M."/>
            <person name="Magnuson J."/>
            <person name="Spatafora J.W."/>
            <person name="Nagy L.G."/>
            <person name="Henrissat B."/>
            <person name="Grigoriev I.V."/>
            <person name="Yang Z.L."/>
            <person name="Xu J."/>
            <person name="Martin F.M."/>
        </authorList>
    </citation>
    <scope>NUCLEOTIDE SEQUENCE</scope>
    <source>
        <strain evidence="1">KUC20120723A-06</strain>
    </source>
</reference>
<accession>A0ACB8B6D2</accession>
<comment type="caution">
    <text evidence="1">The sequence shown here is derived from an EMBL/GenBank/DDBJ whole genome shotgun (WGS) entry which is preliminary data.</text>
</comment>
<organism evidence="1 2">
    <name type="scientific">Leucogyrophana mollusca</name>
    <dbReference type="NCBI Taxonomy" id="85980"/>
    <lineage>
        <taxon>Eukaryota</taxon>
        <taxon>Fungi</taxon>
        <taxon>Dikarya</taxon>
        <taxon>Basidiomycota</taxon>
        <taxon>Agaricomycotina</taxon>
        <taxon>Agaricomycetes</taxon>
        <taxon>Agaricomycetidae</taxon>
        <taxon>Boletales</taxon>
        <taxon>Boletales incertae sedis</taxon>
        <taxon>Leucogyrophana</taxon>
    </lineage>
</organism>
<dbReference type="EMBL" id="MU266547">
    <property type="protein sequence ID" value="KAH7920994.1"/>
    <property type="molecule type" value="Genomic_DNA"/>
</dbReference>
<sequence>MNALRFEKTGPLDNLTLSNVPKPVPTPGEALVRVKAAGINGSDSAGIQGWLPFVTTPRIAGRDFSGEVVEVTEGSDPSAQEWVGAEVWGTGGDRGFVVDGSFAEYITVPISALSRKPKSLDHVKAGSITLPWLCAWIAVETLANVKKGDNVVIIGARGAIGSGAAQLCKDRGATVFGTYRSLANVQPPAFLTPIELSSKTSIREAIAQHGLQNKIDVLLDCAGYEDPFNDAIFTMTPKGSGRIVVMAVHRSDGLFTVDLRTLYAKALTLKGLKSSILGPAEVKKVLDELAAKLDSGDLEGPKEVKTVAMSDMGAVKGALTEVLTRSSSVRSVIVP</sequence>
<gene>
    <name evidence="1" type="ORF">BV22DRAFT_1107418</name>
</gene>
<keyword evidence="2" id="KW-1185">Reference proteome</keyword>
<dbReference type="Proteomes" id="UP000790709">
    <property type="component" value="Unassembled WGS sequence"/>
</dbReference>
<proteinExistence type="predicted"/>
<evidence type="ECO:0000313" key="2">
    <source>
        <dbReference type="Proteomes" id="UP000790709"/>
    </source>
</evidence>
<name>A0ACB8B6D2_9AGAM</name>
<evidence type="ECO:0000313" key="1">
    <source>
        <dbReference type="EMBL" id="KAH7920994.1"/>
    </source>
</evidence>